<dbReference type="EMBL" id="MU250545">
    <property type="protein sequence ID" value="KAG7443344.1"/>
    <property type="molecule type" value="Genomic_DNA"/>
</dbReference>
<organism evidence="1 2">
    <name type="scientific">Guyanagaster necrorhizus</name>
    <dbReference type="NCBI Taxonomy" id="856835"/>
    <lineage>
        <taxon>Eukaryota</taxon>
        <taxon>Fungi</taxon>
        <taxon>Dikarya</taxon>
        <taxon>Basidiomycota</taxon>
        <taxon>Agaricomycotina</taxon>
        <taxon>Agaricomycetes</taxon>
        <taxon>Agaricomycetidae</taxon>
        <taxon>Agaricales</taxon>
        <taxon>Marasmiineae</taxon>
        <taxon>Physalacriaceae</taxon>
        <taxon>Guyanagaster</taxon>
    </lineage>
</organism>
<keyword evidence="2" id="KW-1185">Reference proteome</keyword>
<gene>
    <name evidence="1" type="ORF">BT62DRAFT_326870</name>
</gene>
<dbReference type="RefSeq" id="XP_043036844.1">
    <property type="nucleotide sequence ID" value="XM_043180507.1"/>
</dbReference>
<dbReference type="GeneID" id="66102803"/>
<evidence type="ECO:0000313" key="1">
    <source>
        <dbReference type="EMBL" id="KAG7443344.1"/>
    </source>
</evidence>
<evidence type="ECO:0000313" key="2">
    <source>
        <dbReference type="Proteomes" id="UP000812287"/>
    </source>
</evidence>
<protein>
    <submittedName>
        <fullName evidence="1">Uncharacterized protein</fullName>
    </submittedName>
</protein>
<sequence>MVLLTADVRHVQGHLPSCQHNWCHLNGRSAGLPVLDPSKKSGRGADTKQLARGAKSTFQVPLTTQFHDMQLNPSKDPMGKYDRRGKKCRENQRYGNFLPFDATLLAERFVPWRGGGFPVHFRDERHPIADSIDTQPTEPAWTWYGGICGICYVTGIDFLILVVEDSHSDYCG</sequence>
<comment type="caution">
    <text evidence="1">The sequence shown here is derived from an EMBL/GenBank/DDBJ whole genome shotgun (WGS) entry which is preliminary data.</text>
</comment>
<dbReference type="Proteomes" id="UP000812287">
    <property type="component" value="Unassembled WGS sequence"/>
</dbReference>
<proteinExistence type="predicted"/>
<dbReference type="AlphaFoldDB" id="A0A9P8APT6"/>
<name>A0A9P8APT6_9AGAR</name>
<reference evidence="1" key="1">
    <citation type="submission" date="2020-11" db="EMBL/GenBank/DDBJ databases">
        <title>Adaptations for nitrogen fixation in a non-lichenized fungal sporocarp promotes dispersal by wood-feeding termites.</title>
        <authorList>
            <consortium name="DOE Joint Genome Institute"/>
            <person name="Koch R.A."/>
            <person name="Yoon G."/>
            <person name="Arayal U."/>
            <person name="Lail K."/>
            <person name="Amirebrahimi M."/>
            <person name="Labutti K."/>
            <person name="Lipzen A."/>
            <person name="Riley R."/>
            <person name="Barry K."/>
            <person name="Henrissat B."/>
            <person name="Grigoriev I.V."/>
            <person name="Herr J.R."/>
            <person name="Aime M.C."/>
        </authorList>
    </citation>
    <scope>NUCLEOTIDE SEQUENCE</scope>
    <source>
        <strain evidence="1">MCA 3950</strain>
    </source>
</reference>
<accession>A0A9P8APT6</accession>